<reference evidence="2 3" key="1">
    <citation type="journal article" date="2013" name="Genome Biol. Evol.">
        <title>Genomes of Stigonematalean cyanobacteria (subsection V) and the evolution of oxygenic photosynthesis from prokaryotes to plastids.</title>
        <authorList>
            <person name="Dagan T."/>
            <person name="Roettger M."/>
            <person name="Stucken K."/>
            <person name="Landan G."/>
            <person name="Koch R."/>
            <person name="Major P."/>
            <person name="Gould S.B."/>
            <person name="Goremykin V.V."/>
            <person name="Rippka R."/>
            <person name="Tandeau de Marsac N."/>
            <person name="Gugger M."/>
            <person name="Lockhart P.J."/>
            <person name="Allen J.F."/>
            <person name="Brune I."/>
            <person name="Maus I."/>
            <person name="Puhler A."/>
            <person name="Martin W.F."/>
        </authorList>
    </citation>
    <scope>NUCLEOTIDE SEQUENCE [LARGE SCALE GENOMIC DNA]</scope>
    <source>
        <strain evidence="2 3">PCC 7110</strain>
    </source>
</reference>
<gene>
    <name evidence="2" type="ORF">WA1_18725</name>
</gene>
<dbReference type="STRING" id="128403.WA1_18725"/>
<comment type="caution">
    <text evidence="2">The sequence shown here is derived from an EMBL/GenBank/DDBJ whole genome shotgun (WGS) entry which is preliminary data.</text>
</comment>
<dbReference type="AlphaFoldDB" id="A0A139XBF2"/>
<protein>
    <submittedName>
        <fullName evidence="2">Uncharacterized protein</fullName>
    </submittedName>
</protein>
<keyword evidence="3" id="KW-1185">Reference proteome</keyword>
<proteinExistence type="predicted"/>
<evidence type="ECO:0000313" key="2">
    <source>
        <dbReference type="EMBL" id="KYC42038.1"/>
    </source>
</evidence>
<dbReference type="EMBL" id="ANNX02000020">
    <property type="protein sequence ID" value="KYC42038.1"/>
    <property type="molecule type" value="Genomic_DNA"/>
</dbReference>
<dbReference type="RefSeq" id="WP_017742051.1">
    <property type="nucleotide sequence ID" value="NZ_KQ976354.1"/>
</dbReference>
<organism evidence="2 3">
    <name type="scientific">Scytonema hofmannii PCC 7110</name>
    <dbReference type="NCBI Taxonomy" id="128403"/>
    <lineage>
        <taxon>Bacteria</taxon>
        <taxon>Bacillati</taxon>
        <taxon>Cyanobacteriota</taxon>
        <taxon>Cyanophyceae</taxon>
        <taxon>Nostocales</taxon>
        <taxon>Scytonemataceae</taxon>
        <taxon>Scytonema</taxon>
    </lineage>
</organism>
<evidence type="ECO:0000313" key="3">
    <source>
        <dbReference type="Proteomes" id="UP000076925"/>
    </source>
</evidence>
<feature type="signal peptide" evidence="1">
    <location>
        <begin position="1"/>
        <end position="27"/>
    </location>
</feature>
<sequence length="134" mass="14767">MFNLKSSFAALSAVVIAVVGFGSTASAQSQRYVNVGYDRDGEPFLLDTQAMNRPVLGFGRVLKVNQIKDGLMIQLLIQPSCADEKLWLVGSRGYNENGVKVAENKKREEVALKVGTPFTEAMRYYCRSVGARGW</sequence>
<name>A0A139XBF2_9CYAN</name>
<keyword evidence="1" id="KW-0732">Signal</keyword>
<accession>A0A139XBF2</accession>
<evidence type="ECO:0000256" key="1">
    <source>
        <dbReference type="SAM" id="SignalP"/>
    </source>
</evidence>
<dbReference type="Proteomes" id="UP000076925">
    <property type="component" value="Unassembled WGS sequence"/>
</dbReference>
<dbReference type="OrthoDB" id="486397at2"/>
<feature type="chain" id="PRO_5007300635" evidence="1">
    <location>
        <begin position="28"/>
        <end position="134"/>
    </location>
</feature>